<dbReference type="RefSeq" id="WP_092105230.1">
    <property type="nucleotide sequence ID" value="NZ_FOOT01000011.1"/>
</dbReference>
<dbReference type="SUPFAM" id="SSF110296">
    <property type="entry name" value="Oligoxyloglucan reducing end-specific cellobiohydrolase"/>
    <property type="match status" value="1"/>
</dbReference>
<evidence type="ECO:0000313" key="1">
    <source>
        <dbReference type="EMBL" id="SFH32094.1"/>
    </source>
</evidence>
<name>A0A1I2Z2S3_9BACT</name>
<dbReference type="Proteomes" id="UP000198724">
    <property type="component" value="Unassembled WGS sequence"/>
</dbReference>
<reference evidence="2" key="1">
    <citation type="submission" date="2016-10" db="EMBL/GenBank/DDBJ databases">
        <authorList>
            <person name="Varghese N."/>
            <person name="Submissions S."/>
        </authorList>
    </citation>
    <scope>NUCLEOTIDE SEQUENCE [LARGE SCALE GENOMIC DNA]</scope>
    <source>
        <strain evidence="2">LP51</strain>
    </source>
</reference>
<keyword evidence="2" id="KW-1185">Reference proteome</keyword>
<dbReference type="AlphaFoldDB" id="A0A1I2Z2S3"/>
<proteinExistence type="predicted"/>
<dbReference type="OrthoDB" id="867450at2"/>
<evidence type="ECO:0008006" key="3">
    <source>
        <dbReference type="Google" id="ProtNLM"/>
    </source>
</evidence>
<dbReference type="EMBL" id="FOOT01000011">
    <property type="protein sequence ID" value="SFH32094.1"/>
    <property type="molecule type" value="Genomic_DNA"/>
</dbReference>
<organism evidence="1 2">
    <name type="scientific">Pontibacter chinhatensis</name>
    <dbReference type="NCBI Taxonomy" id="1436961"/>
    <lineage>
        <taxon>Bacteria</taxon>
        <taxon>Pseudomonadati</taxon>
        <taxon>Bacteroidota</taxon>
        <taxon>Cytophagia</taxon>
        <taxon>Cytophagales</taxon>
        <taxon>Hymenobacteraceae</taxon>
        <taxon>Pontibacter</taxon>
    </lineage>
</organism>
<evidence type="ECO:0000313" key="2">
    <source>
        <dbReference type="Proteomes" id="UP000198724"/>
    </source>
</evidence>
<protein>
    <recommendedName>
        <fullName evidence="3">Photosynthesis system II assembly factor Ycf48/Hcf136-like domain-containing protein</fullName>
    </recommendedName>
</protein>
<gene>
    <name evidence="1" type="ORF">SAMN05421739_11138</name>
</gene>
<accession>A0A1I2Z2S3</accession>
<sequence length="423" mass="47537">MKTFTFEQITEIKDYQFITDSSGFILDHEGNLYQFSGNKVEQIVTPEDFLISDFHFITESHGAIIGNSRVVKDAVQEGAIGDHVFILFLVFAIPLISKLNSLGSRTLKRLSSFIAITIMTISCSNNWQMHKTMDTSSQYVTIITSNQLKNGQHYYPAIKGQASYVSITNDNCKSWVTSKVPTNFHLSNVTAIGENFILSSYANSKEGSIPIHGDGDIWIYGNDTTYNKELIKNSPDNPLVIFAQRGIEGLKYFPEHSLIFAFGTETQPAFPKNEVNSTKGNIYQIPVNLKPKYKIIDVPDTVSVRSLSISGSGDLWVTLDNKKPYVSKGTLKYKILDSKRLLRFRNGSWDDIHVKNVNGFEQVEFIPNSNIGYVLTEQGEIFKSLNNGESWEFYNLSGIRKIATINNSITFLKGKNTLLLLSN</sequence>